<keyword evidence="2" id="KW-0560">Oxidoreductase</keyword>
<name>A0A512PGC7_9CELL</name>
<evidence type="ECO:0000313" key="4">
    <source>
        <dbReference type="EMBL" id="GEP70244.1"/>
    </source>
</evidence>
<dbReference type="GO" id="GO:0003955">
    <property type="term" value="F:NAD(P)H dehydrogenase (quinone) activity"/>
    <property type="evidence" value="ECO:0007669"/>
    <property type="project" value="TreeGrafter"/>
</dbReference>
<evidence type="ECO:0000259" key="3">
    <source>
        <dbReference type="Pfam" id="PF02525"/>
    </source>
</evidence>
<dbReference type="Proteomes" id="UP000321798">
    <property type="component" value="Unassembled WGS sequence"/>
</dbReference>
<dbReference type="PANTHER" id="PTHR10204">
    <property type="entry name" value="NAD P H OXIDOREDUCTASE-RELATED"/>
    <property type="match status" value="1"/>
</dbReference>
<accession>A0A512PGC7</accession>
<organism evidence="4 5">
    <name type="scientific">Cellulomonas soli</name>
    <dbReference type="NCBI Taxonomy" id="931535"/>
    <lineage>
        <taxon>Bacteria</taxon>
        <taxon>Bacillati</taxon>
        <taxon>Actinomycetota</taxon>
        <taxon>Actinomycetes</taxon>
        <taxon>Micrococcales</taxon>
        <taxon>Cellulomonadaceae</taxon>
        <taxon>Cellulomonas</taxon>
    </lineage>
</organism>
<dbReference type="InterPro" id="IPR029039">
    <property type="entry name" value="Flavoprotein-like_sf"/>
</dbReference>
<reference evidence="4 5" key="1">
    <citation type="submission" date="2019-07" db="EMBL/GenBank/DDBJ databases">
        <title>Whole genome shotgun sequence of Cellulomonas soli NBRC 109434.</title>
        <authorList>
            <person name="Hosoyama A."/>
            <person name="Uohara A."/>
            <person name="Ohji S."/>
            <person name="Ichikawa N."/>
        </authorList>
    </citation>
    <scope>NUCLEOTIDE SEQUENCE [LARGE SCALE GENOMIC DNA]</scope>
    <source>
        <strain evidence="4 5">NBRC 109434</strain>
    </source>
</reference>
<dbReference type="InterPro" id="IPR003680">
    <property type="entry name" value="Flavodoxin_fold"/>
</dbReference>
<dbReference type="RefSeq" id="WP_146954023.1">
    <property type="nucleotide sequence ID" value="NZ_BAABBJ010000014.1"/>
</dbReference>
<feature type="domain" description="Flavodoxin-like fold" evidence="3">
    <location>
        <begin position="3"/>
        <end position="188"/>
    </location>
</feature>
<keyword evidence="5" id="KW-1185">Reference proteome</keyword>
<dbReference type="EMBL" id="BKAL01000011">
    <property type="protein sequence ID" value="GEP70244.1"/>
    <property type="molecule type" value="Genomic_DNA"/>
</dbReference>
<comment type="similarity">
    <text evidence="1">Belongs to the NAD(P)H dehydrogenase (quinone) family.</text>
</comment>
<dbReference type="InterPro" id="IPR051545">
    <property type="entry name" value="NAD(P)H_dehydrogenase_qn"/>
</dbReference>
<gene>
    <name evidence="4" type="ORF">CSO01_29590</name>
</gene>
<dbReference type="AlphaFoldDB" id="A0A512PGC7"/>
<dbReference type="Gene3D" id="3.40.50.360">
    <property type="match status" value="1"/>
</dbReference>
<dbReference type="Pfam" id="PF02525">
    <property type="entry name" value="Flavodoxin_2"/>
    <property type="match status" value="1"/>
</dbReference>
<comment type="caution">
    <text evidence="4">The sequence shown here is derived from an EMBL/GenBank/DDBJ whole genome shotgun (WGS) entry which is preliminary data.</text>
</comment>
<evidence type="ECO:0000313" key="5">
    <source>
        <dbReference type="Proteomes" id="UP000321798"/>
    </source>
</evidence>
<sequence length="222" mass="24514">MPRTLVVIGHPIPGSFNHALADRYVAGLRALSPETPEHEVRVADLAADHFPHDPRTAADVRAPEGDTSHLDDRIAGWVEDLRWADHLVFFFPQWWGTYPAVLKAFLDRVMLSGVAFRRGRGHVSERLLGGTTARVFMTMDAPVLWNALVYRNAAETSLTRATLTFCGVKTVGLTRFAKVRFSTPEKREAWLDIAERLGSNDAGLRHRRPAATAAVAVTAPVA</sequence>
<evidence type="ECO:0000256" key="2">
    <source>
        <dbReference type="ARBA" id="ARBA00023002"/>
    </source>
</evidence>
<dbReference type="OrthoDB" id="9798454at2"/>
<protein>
    <submittedName>
        <fullName evidence="4">NAD(P)H dehydrogenase (Quinone)</fullName>
    </submittedName>
</protein>
<dbReference type="SUPFAM" id="SSF52218">
    <property type="entry name" value="Flavoproteins"/>
    <property type="match status" value="1"/>
</dbReference>
<evidence type="ECO:0000256" key="1">
    <source>
        <dbReference type="ARBA" id="ARBA00006252"/>
    </source>
</evidence>
<proteinExistence type="inferred from homology"/>
<dbReference type="PANTHER" id="PTHR10204:SF34">
    <property type="entry name" value="NAD(P)H DEHYDROGENASE [QUINONE] 1 ISOFORM 1"/>
    <property type="match status" value="1"/>
</dbReference>
<dbReference type="GO" id="GO:0005829">
    <property type="term" value="C:cytosol"/>
    <property type="evidence" value="ECO:0007669"/>
    <property type="project" value="TreeGrafter"/>
</dbReference>